<organism evidence="10 11">
    <name type="scientific">Chelonia mydas</name>
    <name type="common">Green sea-turtle</name>
    <name type="synonym">Chelonia agassizi</name>
    <dbReference type="NCBI Taxonomy" id="8469"/>
    <lineage>
        <taxon>Eukaryota</taxon>
        <taxon>Metazoa</taxon>
        <taxon>Chordata</taxon>
        <taxon>Craniata</taxon>
        <taxon>Vertebrata</taxon>
        <taxon>Euteleostomi</taxon>
        <taxon>Archelosauria</taxon>
        <taxon>Testudinata</taxon>
        <taxon>Testudines</taxon>
        <taxon>Cryptodira</taxon>
        <taxon>Durocryptodira</taxon>
        <taxon>Americhelydia</taxon>
        <taxon>Chelonioidea</taxon>
        <taxon>Cheloniidae</taxon>
        <taxon>Chelonia</taxon>
    </lineage>
</organism>
<evidence type="ECO:0000256" key="5">
    <source>
        <dbReference type="ARBA" id="ARBA00022999"/>
    </source>
</evidence>
<keyword evidence="11" id="KW-1185">Reference proteome</keyword>
<dbReference type="CDD" id="cd09927">
    <property type="entry name" value="SH2_Tensin_like"/>
    <property type="match status" value="1"/>
</dbReference>
<dbReference type="SUPFAM" id="SSF49562">
    <property type="entry name" value="C2 domain (Calcium/lipid-binding domain, CaLB)"/>
    <property type="match status" value="1"/>
</dbReference>
<evidence type="ECO:0000259" key="8">
    <source>
        <dbReference type="PROSITE" id="PS50001"/>
    </source>
</evidence>
<dbReference type="PANTHER" id="PTHR45734">
    <property type="entry name" value="TENSIN"/>
    <property type="match status" value="1"/>
</dbReference>
<keyword evidence="3" id="KW-0597">Phosphoprotein</keyword>
<keyword evidence="4" id="KW-0965">Cell junction</keyword>
<dbReference type="Gene3D" id="3.90.190.10">
    <property type="entry name" value="Protein tyrosine phosphatase superfamily"/>
    <property type="match status" value="2"/>
</dbReference>
<dbReference type="FunFam" id="3.30.505.10:FF:000002">
    <property type="entry name" value="Tensin 1"/>
    <property type="match status" value="1"/>
</dbReference>
<evidence type="ECO:0000256" key="7">
    <source>
        <dbReference type="SAM" id="MobiDB-lite"/>
    </source>
</evidence>
<dbReference type="InterPro" id="IPR035892">
    <property type="entry name" value="C2_domain_sf"/>
</dbReference>
<dbReference type="Pfam" id="PF08416">
    <property type="entry name" value="PTB"/>
    <property type="match status" value="1"/>
</dbReference>
<evidence type="ECO:0000256" key="2">
    <source>
        <dbReference type="ARBA" id="ARBA00007881"/>
    </source>
</evidence>
<comment type="subcellular location">
    <subcellularLocation>
        <location evidence="1">Cell junction</location>
        <location evidence="1">Focal adhesion</location>
    </subcellularLocation>
</comment>
<feature type="domain" description="C2 tensin-type" evidence="9">
    <location>
        <begin position="622"/>
        <end position="748"/>
    </location>
</feature>
<dbReference type="STRING" id="8469.M7BY23"/>
<feature type="compositionally biased region" description="Low complexity" evidence="7">
    <location>
        <begin position="357"/>
        <end position="370"/>
    </location>
</feature>
<dbReference type="InterPro" id="IPR035012">
    <property type="entry name" value="Tensin-like_SH2"/>
</dbReference>
<dbReference type="InterPro" id="IPR036860">
    <property type="entry name" value="SH2_dom_sf"/>
</dbReference>
<protein>
    <submittedName>
        <fullName evidence="10">Tensin-like C1 domain-containing phosphatase</fullName>
    </submittedName>
</protein>
<dbReference type="SUPFAM" id="SSF50729">
    <property type="entry name" value="PH domain-like"/>
    <property type="match status" value="1"/>
</dbReference>
<dbReference type="Pfam" id="PF10409">
    <property type="entry name" value="PTEN_C2"/>
    <property type="match status" value="1"/>
</dbReference>
<feature type="compositionally biased region" description="Polar residues" evidence="7">
    <location>
        <begin position="167"/>
        <end position="191"/>
    </location>
</feature>
<evidence type="ECO:0000256" key="1">
    <source>
        <dbReference type="ARBA" id="ARBA00004246"/>
    </source>
</evidence>
<gene>
    <name evidence="10" type="ORF">UY3_05860</name>
</gene>
<comment type="similarity">
    <text evidence="2">Belongs to the PTEN phosphatase protein family.</text>
</comment>
<feature type="domain" description="SH2" evidence="8">
    <location>
        <begin position="812"/>
        <end position="921"/>
    </location>
</feature>
<dbReference type="Pfam" id="PF00017">
    <property type="entry name" value="SH2"/>
    <property type="match status" value="1"/>
</dbReference>
<dbReference type="SUPFAM" id="SSF52799">
    <property type="entry name" value="(Phosphotyrosine protein) phosphatases II"/>
    <property type="match status" value="1"/>
</dbReference>
<evidence type="ECO:0000313" key="11">
    <source>
        <dbReference type="Proteomes" id="UP000031443"/>
    </source>
</evidence>
<dbReference type="InterPro" id="IPR029021">
    <property type="entry name" value="Prot-tyrosine_phosphatase-like"/>
</dbReference>
<name>M7BY23_CHEMY</name>
<dbReference type="PROSITE" id="PS50001">
    <property type="entry name" value="SH2"/>
    <property type="match status" value="1"/>
</dbReference>
<dbReference type="SUPFAM" id="SSF55550">
    <property type="entry name" value="SH2 domain"/>
    <property type="match status" value="1"/>
</dbReference>
<dbReference type="Gene3D" id="2.30.29.30">
    <property type="entry name" value="Pleckstrin-homology domain (PH domain)/Phosphotyrosine-binding domain (PTB)"/>
    <property type="match status" value="1"/>
</dbReference>
<feature type="compositionally biased region" description="Low complexity" evidence="7">
    <location>
        <begin position="239"/>
        <end position="252"/>
    </location>
</feature>
<dbReference type="GO" id="GO:0004725">
    <property type="term" value="F:protein tyrosine phosphatase activity"/>
    <property type="evidence" value="ECO:0007669"/>
    <property type="project" value="TreeGrafter"/>
</dbReference>
<dbReference type="Gene3D" id="3.30.505.10">
    <property type="entry name" value="SH2 domain"/>
    <property type="match status" value="1"/>
</dbReference>
<dbReference type="InterPro" id="IPR051484">
    <property type="entry name" value="Tensin_PTEN_phosphatase"/>
</dbReference>
<feature type="compositionally biased region" description="Low complexity" evidence="7">
    <location>
        <begin position="298"/>
        <end position="311"/>
    </location>
</feature>
<dbReference type="AlphaFoldDB" id="M7BY23"/>
<dbReference type="InterPro" id="IPR011993">
    <property type="entry name" value="PH-like_dom_sf"/>
</dbReference>
<dbReference type="InterPro" id="IPR013625">
    <property type="entry name" value="PTB"/>
</dbReference>
<dbReference type="InterPro" id="IPR000980">
    <property type="entry name" value="SH2"/>
</dbReference>
<evidence type="ECO:0000256" key="6">
    <source>
        <dbReference type="PROSITE-ProRule" id="PRU00191"/>
    </source>
</evidence>
<feature type="region of interest" description="Disordered" evidence="7">
    <location>
        <begin position="153"/>
        <end position="424"/>
    </location>
</feature>
<evidence type="ECO:0000313" key="10">
    <source>
        <dbReference type="EMBL" id="EMP36963.1"/>
    </source>
</evidence>
<reference evidence="11" key="1">
    <citation type="journal article" date="2013" name="Nat. Genet.">
        <title>The draft genomes of soft-shell turtle and green sea turtle yield insights into the development and evolution of the turtle-specific body plan.</title>
        <authorList>
            <person name="Wang Z."/>
            <person name="Pascual-Anaya J."/>
            <person name="Zadissa A."/>
            <person name="Li W."/>
            <person name="Niimura Y."/>
            <person name="Huang Z."/>
            <person name="Li C."/>
            <person name="White S."/>
            <person name="Xiong Z."/>
            <person name="Fang D."/>
            <person name="Wang B."/>
            <person name="Ming Y."/>
            <person name="Chen Y."/>
            <person name="Zheng Y."/>
            <person name="Kuraku S."/>
            <person name="Pignatelli M."/>
            <person name="Herrero J."/>
            <person name="Beal K."/>
            <person name="Nozawa M."/>
            <person name="Li Q."/>
            <person name="Wang J."/>
            <person name="Zhang H."/>
            <person name="Yu L."/>
            <person name="Shigenobu S."/>
            <person name="Wang J."/>
            <person name="Liu J."/>
            <person name="Flicek P."/>
            <person name="Searle S."/>
            <person name="Wang J."/>
            <person name="Kuratani S."/>
            <person name="Yin Y."/>
            <person name="Aken B."/>
            <person name="Zhang G."/>
            <person name="Irie N."/>
        </authorList>
    </citation>
    <scope>NUCLEOTIDE SEQUENCE [LARGE SCALE GENOMIC DNA]</scope>
</reference>
<proteinExistence type="inferred from homology"/>
<dbReference type="InterPro" id="IPR014020">
    <property type="entry name" value="Tensin_C2-dom"/>
</dbReference>
<dbReference type="SMART" id="SM01326">
    <property type="entry name" value="PTEN_C2"/>
    <property type="match status" value="1"/>
</dbReference>
<dbReference type="Proteomes" id="UP000031443">
    <property type="component" value="Unassembled WGS sequence"/>
</dbReference>
<evidence type="ECO:0000256" key="4">
    <source>
        <dbReference type="ARBA" id="ARBA00022949"/>
    </source>
</evidence>
<dbReference type="PANTHER" id="PTHR45734:SF1">
    <property type="entry name" value="TENSIN-2"/>
    <property type="match status" value="1"/>
</dbReference>
<dbReference type="Gene3D" id="2.60.40.1110">
    <property type="match status" value="1"/>
</dbReference>
<accession>M7BY23</accession>
<keyword evidence="5 6" id="KW-0727">SH2 domain</keyword>
<dbReference type="EMBL" id="KB523361">
    <property type="protein sequence ID" value="EMP36963.1"/>
    <property type="molecule type" value="Genomic_DNA"/>
</dbReference>
<dbReference type="PROSITE" id="PS51182">
    <property type="entry name" value="C2_TENSIN"/>
    <property type="match status" value="1"/>
</dbReference>
<dbReference type="SMART" id="SM00252">
    <property type="entry name" value="SH2"/>
    <property type="match status" value="1"/>
</dbReference>
<sequence>MTLRGSLLKTAPPPGFSGRLQVERAFPPEGLSPWQSQFSCADTRGVGWFCGVLRMAAAPQNHGAPPHLGSVHSWPQGEASQVYVSMLSCPQRHGEQGACLHTGCQQPKEEREKVPEPHSFKEKAFKKKKRACVVCKESIEALGLVCQGTSPHHLYPPQSRGGGGWSERSQPGNPQPQQHSTQGTSARTRTPSPRAHWEPGPSARAPGLTLPAPVHTGSQAPAHEHQDSHSQPPCTPGARPQRTSTRTHTPSPRAHREPGPSARAPGLTLPAPVHTGSQAPAHEHQDSHSQPPCTPGARPQRTSTRTHTPSPRAHREPGPSARAPGLTLPAPVHTGSQAPAHEHQDSHSQPPCTPGARPQRTSTRTHTPSPRAHREPGPSARAPGLTLPAPVHTGSQAPAHEHQDSHSQPLCTPGARLQHTNPGLHRDLLFTPPFLSPTACKIASHKKCEAKRRNTAPARRIEHLGSTKSLHTSKQRSTLPRSFSLDHVMERKYDFDLTYITERIISVFFPPALEEQRYRGNLREVAQMLKSKHEDKYTLFNLSEKRHDISRLNPKGNKGKTGVIVAAYMHYSKISASADQALGTLTMRKFCEDKVAASLQPSQKRYIKYFSGLLSGTIKMNSNTLFLHHVLIPAIPSFEASGGYQPFLKIYQSMQLVYTSGIYSVPGPGPQKLCVTLEPALLLKGDVMVKCYHKQTCSSDRDVVFRIQFHTCTIHGTQLWFGKDELDEAWQDERFPFEASVEFVFSSSPEKMKGLETLRNSPSITVDYNISDPMVRWDSYENFNLHHEDSLEDTQPESHSNVKFVQDTSKFWYKPNLSRDQAIALLKDKEPGCFLIRDSNSFQGAYGLALKVATPPANCLTLPSKGDPMEQLVRHFLVETGPKGVKIKGCQNEPYFGSLPALVSQHSITPISLPCKLRIPSRDPMEETPDVAIPTNVSTAADLLKQGAGWTSQVWGGRSRAGVSRATVGAVQLGSLWLFGFVAKKQGSPCENVCHLFAELDPEQPALAIVNFITKVMLGTHRK</sequence>
<evidence type="ECO:0000256" key="3">
    <source>
        <dbReference type="ARBA" id="ARBA00022553"/>
    </source>
</evidence>
<evidence type="ECO:0000259" key="9">
    <source>
        <dbReference type="PROSITE" id="PS51182"/>
    </source>
</evidence>
<dbReference type="GO" id="GO:0005925">
    <property type="term" value="C:focal adhesion"/>
    <property type="evidence" value="ECO:0007669"/>
    <property type="project" value="UniProtKB-SubCell"/>
</dbReference>